<sequence length="231" mass="25282">MALQDVQILIKGSRDGLSFFLDPHCSFDDLLSALEARFMGAYDHFLQGPPTEVHVHFGTRYVTEEQIERVRTLIEQHGSLKVTDVIRDVFDKKEVETMLTRMSLKTEVGIVRSGQVVEAAGDVLLLGDLNPGGLIRARGSIYIFGQLMGHAFAGVGGDPAIIVAHDFRPTRFGIGRLALDEVPRSLYGKASFAAAHKNRLLVLPLKALRGLPFVLDEAAEEMIALETAGNS</sequence>
<accession>A0A2R6Y228</accession>
<dbReference type="Proteomes" id="UP000244338">
    <property type="component" value="Unassembled WGS sequence"/>
</dbReference>
<dbReference type="InterPro" id="IPR055219">
    <property type="entry name" value="MinC_N_1"/>
</dbReference>
<proteinExistence type="inferred from homology"/>
<dbReference type="HAMAP" id="MF_00267">
    <property type="entry name" value="MinC"/>
    <property type="match status" value="1"/>
</dbReference>
<dbReference type="Gene3D" id="3.30.160.540">
    <property type="match status" value="1"/>
</dbReference>
<dbReference type="InterPro" id="IPR005526">
    <property type="entry name" value="Septum_form_inhib_MinC_C"/>
</dbReference>
<dbReference type="AlphaFoldDB" id="A0A2R6Y228"/>
<keyword evidence="4 6" id="KW-0131">Cell cycle</keyword>
<evidence type="ECO:0000313" key="9">
    <source>
        <dbReference type="EMBL" id="PTQ56747.1"/>
    </source>
</evidence>
<evidence type="ECO:0000256" key="2">
    <source>
        <dbReference type="ARBA" id="ARBA00022618"/>
    </source>
</evidence>
<feature type="domain" description="Septum formation inhibitor MinC C-terminal" evidence="7">
    <location>
        <begin position="110"/>
        <end position="179"/>
    </location>
</feature>
<organism evidence="9 10">
    <name type="scientific">Candidatus Carbonibacillus altaicus</name>
    <dbReference type="NCBI Taxonomy" id="2163959"/>
    <lineage>
        <taxon>Bacteria</taxon>
        <taxon>Bacillati</taxon>
        <taxon>Bacillota</taxon>
        <taxon>Bacilli</taxon>
        <taxon>Bacillales</taxon>
        <taxon>Candidatus Carbonibacillus</taxon>
    </lineage>
</organism>
<evidence type="ECO:0000256" key="3">
    <source>
        <dbReference type="ARBA" id="ARBA00023210"/>
    </source>
</evidence>
<dbReference type="PANTHER" id="PTHR34108:SF1">
    <property type="entry name" value="SEPTUM SITE-DETERMINING PROTEIN MINC"/>
    <property type="match status" value="1"/>
</dbReference>
<evidence type="ECO:0000256" key="5">
    <source>
        <dbReference type="ARBA" id="ARBA00046874"/>
    </source>
</evidence>
<dbReference type="InterPro" id="IPR013033">
    <property type="entry name" value="MinC"/>
</dbReference>
<name>A0A2R6Y228_9BACL</name>
<dbReference type="Pfam" id="PF22642">
    <property type="entry name" value="MinC_N_1"/>
    <property type="match status" value="1"/>
</dbReference>
<comment type="function">
    <text evidence="6">Cell division inhibitor that blocks the formation of polar Z ring septums. Rapidly oscillates between the poles of the cell to destabilize FtsZ filaments that have formed before they mature into polar Z rings. Prevents FtsZ polymerization.</text>
</comment>
<dbReference type="GO" id="GO:0000902">
    <property type="term" value="P:cell morphogenesis"/>
    <property type="evidence" value="ECO:0007669"/>
    <property type="project" value="InterPro"/>
</dbReference>
<dbReference type="InterPro" id="IPR036145">
    <property type="entry name" value="MinC_C_sf"/>
</dbReference>
<protein>
    <recommendedName>
        <fullName evidence="6">Probable septum site-determining protein MinC</fullName>
    </recommendedName>
</protein>
<keyword evidence="2 6" id="KW-0132">Cell division</keyword>
<dbReference type="EMBL" id="PEBX01000020">
    <property type="protein sequence ID" value="PTQ56747.1"/>
    <property type="molecule type" value="Genomic_DNA"/>
</dbReference>
<evidence type="ECO:0000259" key="7">
    <source>
        <dbReference type="Pfam" id="PF03775"/>
    </source>
</evidence>
<dbReference type="InterPro" id="IPR016098">
    <property type="entry name" value="CAP/MinC_C"/>
</dbReference>
<comment type="similarity">
    <text evidence="1 6">Belongs to the MinC family.</text>
</comment>
<dbReference type="PANTHER" id="PTHR34108">
    <property type="entry name" value="SEPTUM SITE-DETERMINING PROTEIN MINC"/>
    <property type="match status" value="1"/>
</dbReference>
<evidence type="ECO:0000256" key="6">
    <source>
        <dbReference type="HAMAP-Rule" id="MF_00267"/>
    </source>
</evidence>
<evidence type="ECO:0000256" key="4">
    <source>
        <dbReference type="ARBA" id="ARBA00023306"/>
    </source>
</evidence>
<dbReference type="GO" id="GO:1901891">
    <property type="term" value="P:regulation of cell septum assembly"/>
    <property type="evidence" value="ECO:0007669"/>
    <property type="project" value="InterPro"/>
</dbReference>
<feature type="domain" description="Septum site-determining protein MinC N-terminal" evidence="8">
    <location>
        <begin position="8"/>
        <end position="84"/>
    </location>
</feature>
<dbReference type="SUPFAM" id="SSF63848">
    <property type="entry name" value="Cell-division inhibitor MinC, C-terminal domain"/>
    <property type="match status" value="1"/>
</dbReference>
<gene>
    <name evidence="6" type="primary">minC</name>
    <name evidence="9" type="ORF">BSOLF_2715</name>
</gene>
<dbReference type="Gene3D" id="2.160.20.70">
    <property type="match status" value="1"/>
</dbReference>
<reference evidence="10" key="1">
    <citation type="journal article" date="2018" name="Sci. Rep.">
        <title>Lignite coal burning seam in the remote Altai Mountains harbors a hydrogen-driven thermophilic microbial community.</title>
        <authorList>
            <person name="Kadnikov V.V."/>
            <person name="Mardanov A.V."/>
            <person name="Ivasenko D.A."/>
            <person name="Antsiferov D.V."/>
            <person name="Beletsky A.V."/>
            <person name="Karnachuk O.V."/>
            <person name="Ravin N.V."/>
        </authorList>
    </citation>
    <scope>NUCLEOTIDE SEQUENCE [LARGE SCALE GENOMIC DNA]</scope>
</reference>
<evidence type="ECO:0000259" key="8">
    <source>
        <dbReference type="Pfam" id="PF22642"/>
    </source>
</evidence>
<evidence type="ECO:0000256" key="1">
    <source>
        <dbReference type="ARBA" id="ARBA00006291"/>
    </source>
</evidence>
<dbReference type="GO" id="GO:0000917">
    <property type="term" value="P:division septum assembly"/>
    <property type="evidence" value="ECO:0007669"/>
    <property type="project" value="UniProtKB-KW"/>
</dbReference>
<comment type="subunit">
    <text evidence="5 6">Interacts with MinD and FtsZ.</text>
</comment>
<comment type="caution">
    <text evidence="9">The sequence shown here is derived from an EMBL/GenBank/DDBJ whole genome shotgun (WGS) entry which is preliminary data.</text>
</comment>
<evidence type="ECO:0000313" key="10">
    <source>
        <dbReference type="Proteomes" id="UP000244338"/>
    </source>
</evidence>
<keyword evidence="3 6" id="KW-0717">Septation</keyword>
<dbReference type="Pfam" id="PF03775">
    <property type="entry name" value="MinC_C"/>
    <property type="match status" value="1"/>
</dbReference>